<feature type="transmembrane region" description="Helical" evidence="1">
    <location>
        <begin position="106"/>
        <end position="127"/>
    </location>
</feature>
<evidence type="ECO:0000313" key="3">
    <source>
        <dbReference type="Proteomes" id="UP000683493"/>
    </source>
</evidence>
<organism evidence="2 3">
    <name type="scientific">Geomonas diazotrophica</name>
    <dbReference type="NCBI Taxonomy" id="2843197"/>
    <lineage>
        <taxon>Bacteria</taxon>
        <taxon>Pseudomonadati</taxon>
        <taxon>Thermodesulfobacteriota</taxon>
        <taxon>Desulfuromonadia</taxon>
        <taxon>Geobacterales</taxon>
        <taxon>Geobacteraceae</taxon>
        <taxon>Geomonas</taxon>
    </lineage>
</organism>
<dbReference type="EMBL" id="CP076724">
    <property type="protein sequence ID" value="QWV99101.1"/>
    <property type="molecule type" value="Genomic_DNA"/>
</dbReference>
<keyword evidence="1" id="KW-0472">Membrane</keyword>
<dbReference type="Proteomes" id="UP000683493">
    <property type="component" value="Chromosome"/>
</dbReference>
<feature type="transmembrane region" description="Helical" evidence="1">
    <location>
        <begin position="9"/>
        <end position="29"/>
    </location>
</feature>
<reference evidence="2 3" key="1">
    <citation type="submission" date="2021-06" db="EMBL/GenBank/DDBJ databases">
        <title>Gemonas diversity in paddy soil.</title>
        <authorList>
            <person name="Liu G."/>
        </authorList>
    </citation>
    <scope>NUCLEOTIDE SEQUENCE [LARGE SCALE GENOMIC DNA]</scope>
    <source>
        <strain evidence="2 3">RG29</strain>
    </source>
</reference>
<gene>
    <name evidence="2" type="ORF">KP005_07420</name>
</gene>
<sequence>MKFHYKKQLIIVLVVAVLIWISQPIYLYLKIDPVTLARSNIRDVSEHLSAARAQLDVGVSQFPAGSPAWLRDARDHVAYATVKADDQTRLLQVLDKERSSLDRDSIQPLIASLVAIFGTLSTVVLSWRKDMREAKAEIEKARDKEPRIIIR</sequence>
<proteinExistence type="predicted"/>
<keyword evidence="3" id="KW-1185">Reference proteome</keyword>
<protein>
    <submittedName>
        <fullName evidence="2">Uncharacterized protein</fullName>
    </submittedName>
</protein>
<evidence type="ECO:0000313" key="2">
    <source>
        <dbReference type="EMBL" id="QWV99101.1"/>
    </source>
</evidence>
<name>A0ABX8JPT9_9BACT</name>
<keyword evidence="1" id="KW-0812">Transmembrane</keyword>
<keyword evidence="1" id="KW-1133">Transmembrane helix</keyword>
<evidence type="ECO:0000256" key="1">
    <source>
        <dbReference type="SAM" id="Phobius"/>
    </source>
</evidence>
<accession>A0ABX8JPT9</accession>